<sequence length="101" mass="11191">MKFSTAAIFGLATGVIAMPWSANSRGSNEEITLRVKVSDYSARSPLAKHDICWLLCASDKIRCPEGWYPSQQGECWTCCRGTEDLGLNVFFIIVEVGITDR</sequence>
<name>A0A428SZY4_9HYPO</name>
<feature type="signal peptide" evidence="1">
    <location>
        <begin position="1"/>
        <end position="17"/>
    </location>
</feature>
<proteinExistence type="predicted"/>
<dbReference type="EMBL" id="NIZV01000303">
    <property type="protein sequence ID" value="RSL95226.1"/>
    <property type="molecule type" value="Genomic_DNA"/>
</dbReference>
<evidence type="ECO:0000313" key="3">
    <source>
        <dbReference type="Proteomes" id="UP000288429"/>
    </source>
</evidence>
<reference evidence="2 3" key="1">
    <citation type="submission" date="2017-06" db="EMBL/GenBank/DDBJ databases">
        <title>Cmopartive genomic analysis of Ambrosia Fusariam Clade fungi.</title>
        <authorList>
            <person name="Stajich J.E."/>
            <person name="Carrillo J."/>
            <person name="Kijimoto T."/>
            <person name="Eskalen A."/>
            <person name="O'Donnell K."/>
            <person name="Kasson M."/>
        </authorList>
    </citation>
    <scope>NUCLEOTIDE SEQUENCE [LARGE SCALE GENOMIC DNA]</scope>
    <source>
        <strain evidence="2 3">NRRL 20438</strain>
    </source>
</reference>
<dbReference type="Proteomes" id="UP000288429">
    <property type="component" value="Unassembled WGS sequence"/>
</dbReference>
<comment type="caution">
    <text evidence="2">The sequence shown here is derived from an EMBL/GenBank/DDBJ whole genome shotgun (WGS) entry which is preliminary data.</text>
</comment>
<dbReference type="AlphaFoldDB" id="A0A428SZY4"/>
<keyword evidence="3" id="KW-1185">Reference proteome</keyword>
<evidence type="ECO:0000256" key="1">
    <source>
        <dbReference type="SAM" id="SignalP"/>
    </source>
</evidence>
<organism evidence="2 3">
    <name type="scientific">Fusarium ambrosium</name>
    <dbReference type="NCBI Taxonomy" id="131363"/>
    <lineage>
        <taxon>Eukaryota</taxon>
        <taxon>Fungi</taxon>
        <taxon>Dikarya</taxon>
        <taxon>Ascomycota</taxon>
        <taxon>Pezizomycotina</taxon>
        <taxon>Sordariomycetes</taxon>
        <taxon>Hypocreomycetidae</taxon>
        <taxon>Hypocreales</taxon>
        <taxon>Nectriaceae</taxon>
        <taxon>Fusarium</taxon>
        <taxon>Fusarium solani species complex</taxon>
    </lineage>
</organism>
<accession>A0A428SZY4</accession>
<evidence type="ECO:0000313" key="2">
    <source>
        <dbReference type="EMBL" id="RSL95226.1"/>
    </source>
</evidence>
<feature type="chain" id="PRO_5019202222" evidence="1">
    <location>
        <begin position="18"/>
        <end position="101"/>
    </location>
</feature>
<protein>
    <submittedName>
        <fullName evidence="2">Uncharacterized protein</fullName>
    </submittedName>
</protein>
<keyword evidence="1" id="KW-0732">Signal</keyword>
<gene>
    <name evidence="2" type="ORF">CDV31_013996</name>
</gene>